<accession>A0A1D1VNZ0</accession>
<reference evidence="1 2" key="1">
    <citation type="journal article" date="2016" name="Nat. Commun.">
        <title>Extremotolerant tardigrade genome and improved radiotolerance of human cultured cells by tardigrade-unique protein.</title>
        <authorList>
            <person name="Hashimoto T."/>
            <person name="Horikawa D.D."/>
            <person name="Saito Y."/>
            <person name="Kuwahara H."/>
            <person name="Kozuka-Hata H."/>
            <person name="Shin-I T."/>
            <person name="Minakuchi Y."/>
            <person name="Ohishi K."/>
            <person name="Motoyama A."/>
            <person name="Aizu T."/>
            <person name="Enomoto A."/>
            <person name="Kondo K."/>
            <person name="Tanaka S."/>
            <person name="Hara Y."/>
            <person name="Koshikawa S."/>
            <person name="Sagara H."/>
            <person name="Miura T."/>
            <person name="Yokobori S."/>
            <person name="Miyagawa K."/>
            <person name="Suzuki Y."/>
            <person name="Kubo T."/>
            <person name="Oyama M."/>
            <person name="Kohara Y."/>
            <person name="Fujiyama A."/>
            <person name="Arakawa K."/>
            <person name="Katayama T."/>
            <person name="Toyoda A."/>
            <person name="Kunieda T."/>
        </authorList>
    </citation>
    <scope>NUCLEOTIDE SEQUENCE [LARGE SCALE GENOMIC DNA]</scope>
    <source>
        <strain evidence="1 2">YOKOZUNA-1</strain>
    </source>
</reference>
<organism evidence="1 2">
    <name type="scientific">Ramazzottius varieornatus</name>
    <name type="common">Water bear</name>
    <name type="synonym">Tardigrade</name>
    <dbReference type="NCBI Taxonomy" id="947166"/>
    <lineage>
        <taxon>Eukaryota</taxon>
        <taxon>Metazoa</taxon>
        <taxon>Ecdysozoa</taxon>
        <taxon>Tardigrada</taxon>
        <taxon>Eutardigrada</taxon>
        <taxon>Parachela</taxon>
        <taxon>Hypsibioidea</taxon>
        <taxon>Ramazzottiidae</taxon>
        <taxon>Ramazzottius</taxon>
    </lineage>
</organism>
<name>A0A1D1VNZ0_RAMVA</name>
<dbReference type="Proteomes" id="UP000186922">
    <property type="component" value="Unassembled WGS sequence"/>
</dbReference>
<protein>
    <submittedName>
        <fullName evidence="1">Uncharacterized protein</fullName>
    </submittedName>
</protein>
<evidence type="ECO:0000313" key="2">
    <source>
        <dbReference type="Proteomes" id="UP000186922"/>
    </source>
</evidence>
<dbReference type="EMBL" id="BDGG01000009">
    <property type="protein sequence ID" value="GAV03312.1"/>
    <property type="molecule type" value="Genomic_DNA"/>
</dbReference>
<sequence length="59" mass="6362">MEEGHCVLRMEGITGFGGVKGGVLSMDASERINQASMARAALVVCGVCRVVEMHKQQRK</sequence>
<dbReference type="AlphaFoldDB" id="A0A1D1VNZ0"/>
<comment type="caution">
    <text evidence="1">The sequence shown here is derived from an EMBL/GenBank/DDBJ whole genome shotgun (WGS) entry which is preliminary data.</text>
</comment>
<proteinExistence type="predicted"/>
<keyword evidence="2" id="KW-1185">Reference proteome</keyword>
<gene>
    <name evidence="1" type="primary">RvY_13755</name>
    <name evidence="1" type="synonym">RvY_13755.2</name>
    <name evidence="1" type="ORF">RvY_13755-2</name>
</gene>
<evidence type="ECO:0000313" key="1">
    <source>
        <dbReference type="EMBL" id="GAV03312.1"/>
    </source>
</evidence>